<dbReference type="GeneTree" id="ENSGT00940000174788"/>
<protein>
    <submittedName>
        <fullName evidence="4">Uncharacterized protein</fullName>
    </submittedName>
</protein>
<organism evidence="4 5">
    <name type="scientific">Ciona savignyi</name>
    <name type="common">Pacific transparent sea squirt</name>
    <dbReference type="NCBI Taxonomy" id="51511"/>
    <lineage>
        <taxon>Eukaryota</taxon>
        <taxon>Metazoa</taxon>
        <taxon>Chordata</taxon>
        <taxon>Tunicata</taxon>
        <taxon>Ascidiacea</taxon>
        <taxon>Phlebobranchia</taxon>
        <taxon>Cionidae</taxon>
        <taxon>Ciona</taxon>
    </lineage>
</organism>
<dbReference type="PANTHER" id="PTHR24173">
    <property type="entry name" value="ANKYRIN REPEAT CONTAINING"/>
    <property type="match status" value="1"/>
</dbReference>
<dbReference type="PANTHER" id="PTHR24173:SF74">
    <property type="entry name" value="ANKYRIN REPEAT DOMAIN-CONTAINING PROTEIN 16"/>
    <property type="match status" value="1"/>
</dbReference>
<evidence type="ECO:0000256" key="3">
    <source>
        <dbReference type="PROSITE-ProRule" id="PRU00023"/>
    </source>
</evidence>
<dbReference type="Pfam" id="PF00023">
    <property type="entry name" value="Ank"/>
    <property type="match status" value="1"/>
</dbReference>
<dbReference type="Pfam" id="PF12796">
    <property type="entry name" value="Ank_2"/>
    <property type="match status" value="1"/>
</dbReference>
<accession>H2Z2L1</accession>
<dbReference type="Ensembl" id="ENSCSAVT00000011961.1">
    <property type="protein sequence ID" value="ENSCSAVP00000011823.1"/>
    <property type="gene ID" value="ENSCSAVG00000006935.1"/>
</dbReference>
<dbReference type="eggNOG" id="KOG0509">
    <property type="taxonomic scope" value="Eukaryota"/>
</dbReference>
<name>H2Z2L1_CIOSA</name>
<dbReference type="SMART" id="SM00248">
    <property type="entry name" value="ANK"/>
    <property type="match status" value="4"/>
</dbReference>
<dbReference type="InterPro" id="IPR036770">
    <property type="entry name" value="Ankyrin_rpt-contain_sf"/>
</dbReference>
<dbReference type="HOGENOM" id="CLU_1177718_0_0_1"/>
<reference evidence="5" key="1">
    <citation type="submission" date="2003-08" db="EMBL/GenBank/DDBJ databases">
        <authorList>
            <person name="Birren B."/>
            <person name="Nusbaum C."/>
            <person name="Abebe A."/>
            <person name="Abouelleil A."/>
            <person name="Adekoya E."/>
            <person name="Ait-zahra M."/>
            <person name="Allen N."/>
            <person name="Allen T."/>
            <person name="An P."/>
            <person name="Anderson M."/>
            <person name="Anderson S."/>
            <person name="Arachchi H."/>
            <person name="Armbruster J."/>
            <person name="Bachantsang P."/>
            <person name="Baldwin J."/>
            <person name="Barry A."/>
            <person name="Bayul T."/>
            <person name="Blitshsteyn B."/>
            <person name="Bloom T."/>
            <person name="Blye J."/>
            <person name="Boguslavskiy L."/>
            <person name="Borowsky M."/>
            <person name="Boukhgalter B."/>
            <person name="Brunache A."/>
            <person name="Butler J."/>
            <person name="Calixte N."/>
            <person name="Calvo S."/>
            <person name="Camarata J."/>
            <person name="Campo K."/>
            <person name="Chang J."/>
            <person name="Cheshatsang Y."/>
            <person name="Citroen M."/>
            <person name="Collymore A."/>
            <person name="Considine T."/>
            <person name="Cook A."/>
            <person name="Cooke P."/>
            <person name="Corum B."/>
            <person name="Cuomo C."/>
            <person name="David R."/>
            <person name="Dawoe T."/>
            <person name="Degray S."/>
            <person name="Dodge S."/>
            <person name="Dooley K."/>
            <person name="Dorje P."/>
            <person name="Dorjee K."/>
            <person name="Dorris L."/>
            <person name="Duffey N."/>
            <person name="Dupes A."/>
            <person name="Elkins T."/>
            <person name="Engels R."/>
            <person name="Erickson J."/>
            <person name="Farina A."/>
            <person name="Faro S."/>
            <person name="Ferreira P."/>
            <person name="Fischer H."/>
            <person name="Fitzgerald M."/>
            <person name="Foley K."/>
            <person name="Gage D."/>
            <person name="Galagan J."/>
            <person name="Gearin G."/>
            <person name="Gnerre S."/>
            <person name="Gnirke A."/>
            <person name="Goyette A."/>
            <person name="Graham J."/>
            <person name="Grandbois E."/>
            <person name="Gyaltsen K."/>
            <person name="Hafez N."/>
            <person name="Hagopian D."/>
            <person name="Hagos B."/>
            <person name="Hall J."/>
            <person name="Hatcher B."/>
            <person name="Heller A."/>
            <person name="Higgins H."/>
            <person name="Honan T."/>
            <person name="Horn A."/>
            <person name="Houde N."/>
            <person name="Hughes L."/>
            <person name="Hulme W."/>
            <person name="Husby E."/>
            <person name="Iliev I."/>
            <person name="Jaffe D."/>
            <person name="Jones C."/>
            <person name="Kamal M."/>
            <person name="Kamat A."/>
            <person name="Kamvysselis M."/>
            <person name="Karlsson E."/>
            <person name="Kells C."/>
            <person name="Kieu A."/>
            <person name="Kisner P."/>
            <person name="Kodira C."/>
            <person name="Kulbokas E."/>
            <person name="Labutti K."/>
            <person name="Lama D."/>
            <person name="Landers T."/>
            <person name="Leger J."/>
            <person name="Levine S."/>
            <person name="Lewis D."/>
            <person name="Lewis T."/>
            <person name="Lindblad-toh K."/>
            <person name="Liu X."/>
            <person name="Lokyitsang T."/>
            <person name="Lokyitsang Y."/>
            <person name="Lucien O."/>
            <person name="Lui A."/>
            <person name="Ma L.J."/>
            <person name="Mabbitt R."/>
            <person name="Macdonald J."/>
            <person name="Maclean C."/>
            <person name="Major J."/>
            <person name="Manning J."/>
            <person name="Marabella R."/>
            <person name="Maru K."/>
            <person name="Matthews C."/>
            <person name="Mauceli E."/>
            <person name="Mccarthy M."/>
            <person name="Mcdonough S."/>
            <person name="Mcghee T."/>
            <person name="Meldrim J."/>
            <person name="Meneus L."/>
            <person name="Mesirov J."/>
            <person name="Mihalev A."/>
            <person name="Mihova T."/>
            <person name="Mikkelsen T."/>
            <person name="Mlenga V."/>
            <person name="Moru K."/>
            <person name="Mozes J."/>
            <person name="Mulrain L."/>
            <person name="Munson G."/>
            <person name="Naylor J."/>
            <person name="Newes C."/>
            <person name="Nguyen C."/>
            <person name="Nguyen N."/>
            <person name="Nguyen T."/>
            <person name="Nicol R."/>
            <person name="Nielsen C."/>
            <person name="Nizzari M."/>
            <person name="Norbu C."/>
            <person name="Norbu N."/>
            <person name="O'donnell P."/>
            <person name="Okoawo O."/>
            <person name="O'leary S."/>
            <person name="Omotosho B."/>
            <person name="O'neill K."/>
            <person name="Osman S."/>
            <person name="Parker S."/>
            <person name="Perrin D."/>
            <person name="Phunkhang P."/>
            <person name="Piqani B."/>
            <person name="Purcell S."/>
            <person name="Rachupka T."/>
            <person name="Ramasamy U."/>
            <person name="Rameau R."/>
            <person name="Ray V."/>
            <person name="Raymond C."/>
            <person name="Retta R."/>
            <person name="Richardson S."/>
            <person name="Rise C."/>
            <person name="Rodriguez J."/>
            <person name="Rogers J."/>
            <person name="Rogov P."/>
            <person name="Rutman M."/>
            <person name="Schupbach R."/>
            <person name="Seaman C."/>
            <person name="Settipalli S."/>
            <person name="Sharpe T."/>
            <person name="Sheridan J."/>
            <person name="Sherpa N."/>
            <person name="Shi J."/>
            <person name="Smirnov S."/>
            <person name="Smith C."/>
            <person name="Sougnez C."/>
            <person name="Spencer B."/>
            <person name="Stalker J."/>
            <person name="Stange-thomann N."/>
            <person name="Stavropoulos S."/>
            <person name="Stetson K."/>
            <person name="Stone C."/>
            <person name="Stone S."/>
            <person name="Stubbs M."/>
            <person name="Talamas J."/>
            <person name="Tchuinga P."/>
            <person name="Tenzing P."/>
            <person name="Tesfaye S."/>
            <person name="Theodore J."/>
            <person name="Thoulutsang Y."/>
            <person name="Topham K."/>
            <person name="Towey S."/>
            <person name="Tsamla T."/>
            <person name="Tsomo N."/>
            <person name="Vallee D."/>
            <person name="Vassiliev H."/>
            <person name="Venkataraman V."/>
            <person name="Vinson J."/>
            <person name="Vo A."/>
            <person name="Wade C."/>
            <person name="Wang S."/>
            <person name="Wangchuk T."/>
            <person name="Wangdi T."/>
            <person name="Whittaker C."/>
            <person name="Wilkinson J."/>
            <person name="Wu Y."/>
            <person name="Wyman D."/>
            <person name="Yadav S."/>
            <person name="Yang S."/>
            <person name="Yang X."/>
            <person name="Yeager S."/>
            <person name="Yee E."/>
            <person name="Young G."/>
            <person name="Zainoun J."/>
            <person name="Zembeck L."/>
            <person name="Zimmer A."/>
            <person name="Zody M."/>
            <person name="Lander E."/>
        </authorList>
    </citation>
    <scope>NUCLEOTIDE SEQUENCE [LARGE SCALE GENOMIC DNA]</scope>
</reference>
<dbReference type="STRING" id="51511.ENSCSAVP00000011823"/>
<dbReference type="PROSITE" id="PS50088">
    <property type="entry name" value="ANK_REPEAT"/>
    <property type="match status" value="1"/>
</dbReference>
<evidence type="ECO:0000256" key="2">
    <source>
        <dbReference type="ARBA" id="ARBA00023043"/>
    </source>
</evidence>
<feature type="repeat" description="ANK" evidence="3">
    <location>
        <begin position="1"/>
        <end position="30"/>
    </location>
</feature>
<keyword evidence="5" id="KW-1185">Reference proteome</keyword>
<evidence type="ECO:0000313" key="4">
    <source>
        <dbReference type="Ensembl" id="ENSCSAVP00000011823.1"/>
    </source>
</evidence>
<proteinExistence type="predicted"/>
<dbReference type="AlphaFoldDB" id="H2Z2L1"/>
<dbReference type="OMA" id="WMREREF"/>
<sequence length="236" mass="26874">MSLHYAIRNKLLPEVRKLVEGGSDVNDKDDSKRTPLTMCCLEDDEKWALGVARMLLQAGAKVGITDKNGRSPLTFCVLFKRVDLCELFLRAIDFDLNQEDILGNTALHYSSLVGNLQICSLILSATLRSNLSINPRNKIGQTPAGLALIKHTNECYQLYKQTPNIEFLSKIPDVILTRPWMREREFVDCPDLMRKDATMDVLEGTKVHRSRPHLNVHQFRRGSAVPRSRKQRCSKR</sequence>
<dbReference type="Gene3D" id="1.25.40.20">
    <property type="entry name" value="Ankyrin repeat-containing domain"/>
    <property type="match status" value="1"/>
</dbReference>
<evidence type="ECO:0000313" key="5">
    <source>
        <dbReference type="Proteomes" id="UP000007875"/>
    </source>
</evidence>
<dbReference type="Proteomes" id="UP000007875">
    <property type="component" value="Unassembled WGS sequence"/>
</dbReference>
<dbReference type="InterPro" id="IPR002110">
    <property type="entry name" value="Ankyrin_rpt"/>
</dbReference>
<keyword evidence="1" id="KW-0677">Repeat</keyword>
<reference evidence="4" key="2">
    <citation type="submission" date="2025-08" db="UniProtKB">
        <authorList>
            <consortium name="Ensembl"/>
        </authorList>
    </citation>
    <scope>IDENTIFICATION</scope>
</reference>
<dbReference type="InParanoid" id="H2Z2L1"/>
<reference evidence="4" key="3">
    <citation type="submission" date="2025-09" db="UniProtKB">
        <authorList>
            <consortium name="Ensembl"/>
        </authorList>
    </citation>
    <scope>IDENTIFICATION</scope>
</reference>
<evidence type="ECO:0000256" key="1">
    <source>
        <dbReference type="ARBA" id="ARBA00022737"/>
    </source>
</evidence>
<dbReference type="SUPFAM" id="SSF48403">
    <property type="entry name" value="Ankyrin repeat"/>
    <property type="match status" value="1"/>
</dbReference>
<keyword evidence="2 3" id="KW-0040">ANK repeat</keyword>